<comment type="similarity">
    <text evidence="1">Belongs to the ICR family.</text>
</comment>
<sequence length="583" mass="65973">MQASKARNNSQELSQKKSPAATRTVQKLRIQGSDSEVMSSPQNSVCKTPKDKSPKVGERRSPRTPVSDNKRSGRISELESQISQLQEDLKKSKDQLASSESVKRQAQKEAEEAKHRLSLLSQKLEESHQQLMDLSASEDARLQELRKISQDRDRAWQSELEAVQKQQAMDSAALTSTINEIKKLRAQLEKVAESEAAQSKHAELAHNEIQRLRLELSETLSLVEKLRSELNDCRESEAQAMEVVGNMERQLEIAGVTAETLRSECTKVSEAYDSAVMELERSNDKVKELEAMVRQIQEKPWSGTNEDEEIKQLKDELNAVKNEAGQLRSTLDAAEMRYHEEYIQSTLQIRSAYEQVETMKKESSQRQAFFEEELTKARRQIQELGHEIKLEVQEKTDARDGDSSMSELERLRDDLCDKETKLRDLSCENEVLKVELSKREMECGKASSEALALTEAAKESEKEALARVRLLTEEACKSERRMEMVMEQLDAAQAVNAEMETELRRLKVQSEQWRKAAEAAAAMISSDDGKLLERAGSLGNYYSAVGGNVMGSPYAEDTEEPLKKGNNSMLMRKIGVLWKKGQK</sequence>
<feature type="compositionally biased region" description="Basic and acidic residues" evidence="4">
    <location>
        <begin position="101"/>
        <end position="114"/>
    </location>
</feature>
<dbReference type="InterPro" id="IPR029688">
    <property type="entry name" value="ICR"/>
</dbReference>
<evidence type="ECO:0008006" key="7">
    <source>
        <dbReference type="Google" id="ProtNLM"/>
    </source>
</evidence>
<evidence type="ECO:0000256" key="1">
    <source>
        <dbReference type="ARBA" id="ARBA00009778"/>
    </source>
</evidence>
<accession>A0AAN7R8D4</accession>
<feature type="region of interest" description="Disordered" evidence="4">
    <location>
        <begin position="1"/>
        <end position="114"/>
    </location>
</feature>
<dbReference type="PANTHER" id="PTHR34224:SF4">
    <property type="entry name" value="INTERACTOR OF CONSTITUTIVE ACTIVE ROPS 2, CHLOROPLASTIC"/>
    <property type="match status" value="1"/>
</dbReference>
<evidence type="ECO:0000256" key="4">
    <source>
        <dbReference type="SAM" id="MobiDB-lite"/>
    </source>
</evidence>
<protein>
    <recommendedName>
        <fullName evidence="7">Interactor of constitutive active ROPs 3</fullName>
    </recommendedName>
</protein>
<feature type="compositionally biased region" description="Polar residues" evidence="4">
    <location>
        <begin position="32"/>
        <end position="46"/>
    </location>
</feature>
<dbReference type="AlphaFoldDB" id="A0AAN7R8D4"/>
<name>A0AAN7R8D4_TRANT</name>
<feature type="coiled-coil region" evidence="3">
    <location>
        <begin position="482"/>
        <end position="516"/>
    </location>
</feature>
<dbReference type="Gene3D" id="1.20.120.330">
    <property type="entry name" value="Nucleotidyltransferases domain 2"/>
    <property type="match status" value="1"/>
</dbReference>
<feature type="compositionally biased region" description="Basic and acidic residues" evidence="4">
    <location>
        <begin position="68"/>
        <end position="77"/>
    </location>
</feature>
<evidence type="ECO:0000313" key="6">
    <source>
        <dbReference type="Proteomes" id="UP001346149"/>
    </source>
</evidence>
<organism evidence="5 6">
    <name type="scientific">Trapa natans</name>
    <name type="common">Water chestnut</name>
    <dbReference type="NCBI Taxonomy" id="22666"/>
    <lineage>
        <taxon>Eukaryota</taxon>
        <taxon>Viridiplantae</taxon>
        <taxon>Streptophyta</taxon>
        <taxon>Embryophyta</taxon>
        <taxon>Tracheophyta</taxon>
        <taxon>Spermatophyta</taxon>
        <taxon>Magnoliopsida</taxon>
        <taxon>eudicotyledons</taxon>
        <taxon>Gunneridae</taxon>
        <taxon>Pentapetalae</taxon>
        <taxon>rosids</taxon>
        <taxon>malvids</taxon>
        <taxon>Myrtales</taxon>
        <taxon>Lythraceae</taxon>
        <taxon>Trapa</taxon>
    </lineage>
</organism>
<dbReference type="PANTHER" id="PTHR34224">
    <property type="entry name" value="INTERACTOR OF CONSTITUTIVE ACTIVE ROPS 2, CHLOROPLASTIC-RELATED"/>
    <property type="match status" value="1"/>
</dbReference>
<feature type="coiled-coil region" evidence="3">
    <location>
        <begin position="272"/>
        <end position="394"/>
    </location>
</feature>
<keyword evidence="6" id="KW-1185">Reference proteome</keyword>
<gene>
    <name evidence="5" type="ORF">SAY86_022410</name>
</gene>
<dbReference type="EMBL" id="JAXQNO010000008">
    <property type="protein sequence ID" value="KAK4791975.1"/>
    <property type="molecule type" value="Genomic_DNA"/>
</dbReference>
<proteinExistence type="inferred from homology"/>
<evidence type="ECO:0000256" key="2">
    <source>
        <dbReference type="ARBA" id="ARBA00023054"/>
    </source>
</evidence>
<evidence type="ECO:0000313" key="5">
    <source>
        <dbReference type="EMBL" id="KAK4791975.1"/>
    </source>
</evidence>
<evidence type="ECO:0000256" key="3">
    <source>
        <dbReference type="SAM" id="Coils"/>
    </source>
</evidence>
<reference evidence="5 6" key="1">
    <citation type="journal article" date="2023" name="Hortic Res">
        <title>Pangenome of water caltrop reveals structural variations and asymmetric subgenome divergence after allopolyploidization.</title>
        <authorList>
            <person name="Zhang X."/>
            <person name="Chen Y."/>
            <person name="Wang L."/>
            <person name="Yuan Y."/>
            <person name="Fang M."/>
            <person name="Shi L."/>
            <person name="Lu R."/>
            <person name="Comes H.P."/>
            <person name="Ma Y."/>
            <person name="Chen Y."/>
            <person name="Huang G."/>
            <person name="Zhou Y."/>
            <person name="Zheng Z."/>
            <person name="Qiu Y."/>
        </authorList>
    </citation>
    <scope>NUCLEOTIDE SEQUENCE [LARGE SCALE GENOMIC DNA]</scope>
    <source>
        <strain evidence="5">F231</strain>
    </source>
</reference>
<feature type="coiled-coil region" evidence="3">
    <location>
        <begin position="174"/>
        <end position="229"/>
    </location>
</feature>
<keyword evidence="2 3" id="KW-0175">Coiled coil</keyword>
<feature type="compositionally biased region" description="Polar residues" evidence="4">
    <location>
        <begin position="1"/>
        <end position="25"/>
    </location>
</feature>
<feature type="compositionally biased region" description="Basic and acidic residues" evidence="4">
    <location>
        <begin position="48"/>
        <end position="61"/>
    </location>
</feature>
<dbReference type="Proteomes" id="UP001346149">
    <property type="component" value="Unassembled WGS sequence"/>
</dbReference>
<comment type="caution">
    <text evidence="5">The sequence shown here is derived from an EMBL/GenBank/DDBJ whole genome shotgun (WGS) entry which is preliminary data.</text>
</comment>